<sequence>MLRAFFLAKFLVTQQTARSLTLYLATYRLIDGMCIFNDELMTVNYAT</sequence>
<protein>
    <submittedName>
        <fullName evidence="1">Uncharacterized protein</fullName>
    </submittedName>
</protein>
<gene>
    <name evidence="1" type="ORF">MP3633_0807</name>
</gene>
<proteinExistence type="predicted"/>
<reference evidence="1 2" key="1">
    <citation type="submission" date="2020-06" db="EMBL/GenBank/DDBJ databases">
        <authorList>
            <person name="Voronona O.L."/>
            <person name="Aksenova E.I."/>
            <person name="Kunda M.S."/>
            <person name="Semenov A.N."/>
            <person name="Ryzhova N."/>
        </authorList>
    </citation>
    <scope>NUCLEOTIDE SEQUENCE [LARGE SCALE GENOMIC DNA]</scope>
    <source>
        <strain evidence="1 2">MPKMM3633</strain>
    </source>
</reference>
<organism evidence="1 2">
    <name type="scientific">Marinomonas primoryensis</name>
    <dbReference type="NCBI Taxonomy" id="178399"/>
    <lineage>
        <taxon>Bacteria</taxon>
        <taxon>Pseudomonadati</taxon>
        <taxon>Pseudomonadota</taxon>
        <taxon>Gammaproteobacteria</taxon>
        <taxon>Oceanospirillales</taxon>
        <taxon>Oceanospirillaceae</taxon>
        <taxon>Marinomonas</taxon>
    </lineage>
</organism>
<dbReference type="KEGG" id="mpri:MP3633_0807"/>
<evidence type="ECO:0000313" key="2">
    <source>
        <dbReference type="Proteomes" id="UP000509371"/>
    </source>
</evidence>
<dbReference type="Proteomes" id="UP000509371">
    <property type="component" value="Chromosome"/>
</dbReference>
<accession>A0A859CTF2</accession>
<name>A0A859CTF2_9GAMM</name>
<dbReference type="EMBL" id="CP054301">
    <property type="protein sequence ID" value="QKK79543.1"/>
    <property type="molecule type" value="Genomic_DNA"/>
</dbReference>
<evidence type="ECO:0000313" key="1">
    <source>
        <dbReference type="EMBL" id="QKK79543.1"/>
    </source>
</evidence>
<dbReference type="AlphaFoldDB" id="A0A859CTF2"/>